<proteinExistence type="predicted"/>
<accession>A0ABT1AWG5</accession>
<comment type="caution">
    <text evidence="2">The sequence shown here is derived from an EMBL/GenBank/DDBJ whole genome shotgun (WGS) entry which is preliminary data.</text>
</comment>
<keyword evidence="1" id="KW-0812">Transmembrane</keyword>
<organism evidence="2 3">
    <name type="scientific">Robiginitalea marina</name>
    <dbReference type="NCBI Taxonomy" id="2954105"/>
    <lineage>
        <taxon>Bacteria</taxon>
        <taxon>Pseudomonadati</taxon>
        <taxon>Bacteroidota</taxon>
        <taxon>Flavobacteriia</taxon>
        <taxon>Flavobacteriales</taxon>
        <taxon>Flavobacteriaceae</taxon>
        <taxon>Robiginitalea</taxon>
    </lineage>
</organism>
<evidence type="ECO:0000313" key="3">
    <source>
        <dbReference type="Proteomes" id="UP001206312"/>
    </source>
</evidence>
<keyword evidence="3" id="KW-1185">Reference proteome</keyword>
<sequence>MENWQHLLVYLTVAIALGYLLRKFVWPALAKPDRDGGGKGCGNSDCGCG</sequence>
<dbReference type="RefSeq" id="WP_252740774.1">
    <property type="nucleotide sequence ID" value="NZ_JAMXIB010000003.1"/>
</dbReference>
<gene>
    <name evidence="2" type="ORF">NG653_06000</name>
</gene>
<feature type="transmembrane region" description="Helical" evidence="1">
    <location>
        <begin position="6"/>
        <end position="25"/>
    </location>
</feature>
<name>A0ABT1AWG5_9FLAO</name>
<protein>
    <submittedName>
        <fullName evidence="2">FeoB-associated Cys-rich membrane protein</fullName>
    </submittedName>
</protein>
<evidence type="ECO:0000256" key="1">
    <source>
        <dbReference type="SAM" id="Phobius"/>
    </source>
</evidence>
<keyword evidence="1" id="KW-0472">Membrane</keyword>
<reference evidence="2 3" key="1">
    <citation type="submission" date="2022-06" db="EMBL/GenBank/DDBJ databases">
        <authorList>
            <person name="Xuan X."/>
        </authorList>
    </citation>
    <scope>NUCLEOTIDE SEQUENCE [LARGE SCALE GENOMIC DNA]</scope>
    <source>
        <strain evidence="2 3">2V75</strain>
    </source>
</reference>
<dbReference type="Proteomes" id="UP001206312">
    <property type="component" value="Unassembled WGS sequence"/>
</dbReference>
<dbReference type="EMBL" id="JAMXIB010000003">
    <property type="protein sequence ID" value="MCO5724399.1"/>
    <property type="molecule type" value="Genomic_DNA"/>
</dbReference>
<keyword evidence="1" id="KW-1133">Transmembrane helix</keyword>
<evidence type="ECO:0000313" key="2">
    <source>
        <dbReference type="EMBL" id="MCO5724399.1"/>
    </source>
</evidence>